<proteinExistence type="predicted"/>
<organism evidence="1 2">
    <name type="scientific">Pluteus cervinus</name>
    <dbReference type="NCBI Taxonomy" id="181527"/>
    <lineage>
        <taxon>Eukaryota</taxon>
        <taxon>Fungi</taxon>
        <taxon>Dikarya</taxon>
        <taxon>Basidiomycota</taxon>
        <taxon>Agaricomycotina</taxon>
        <taxon>Agaricomycetes</taxon>
        <taxon>Agaricomycetidae</taxon>
        <taxon>Agaricales</taxon>
        <taxon>Pluteineae</taxon>
        <taxon>Pluteaceae</taxon>
        <taxon>Pluteus</taxon>
    </lineage>
</organism>
<dbReference type="Proteomes" id="UP000308600">
    <property type="component" value="Unassembled WGS sequence"/>
</dbReference>
<reference evidence="1 2" key="1">
    <citation type="journal article" date="2019" name="Nat. Ecol. Evol.">
        <title>Megaphylogeny resolves global patterns of mushroom evolution.</title>
        <authorList>
            <person name="Varga T."/>
            <person name="Krizsan K."/>
            <person name="Foldi C."/>
            <person name="Dima B."/>
            <person name="Sanchez-Garcia M."/>
            <person name="Sanchez-Ramirez S."/>
            <person name="Szollosi G.J."/>
            <person name="Szarkandi J.G."/>
            <person name="Papp V."/>
            <person name="Albert L."/>
            <person name="Andreopoulos W."/>
            <person name="Angelini C."/>
            <person name="Antonin V."/>
            <person name="Barry K.W."/>
            <person name="Bougher N.L."/>
            <person name="Buchanan P."/>
            <person name="Buyck B."/>
            <person name="Bense V."/>
            <person name="Catcheside P."/>
            <person name="Chovatia M."/>
            <person name="Cooper J."/>
            <person name="Damon W."/>
            <person name="Desjardin D."/>
            <person name="Finy P."/>
            <person name="Geml J."/>
            <person name="Haridas S."/>
            <person name="Hughes K."/>
            <person name="Justo A."/>
            <person name="Karasinski D."/>
            <person name="Kautmanova I."/>
            <person name="Kiss B."/>
            <person name="Kocsube S."/>
            <person name="Kotiranta H."/>
            <person name="LaButti K.M."/>
            <person name="Lechner B.E."/>
            <person name="Liimatainen K."/>
            <person name="Lipzen A."/>
            <person name="Lukacs Z."/>
            <person name="Mihaltcheva S."/>
            <person name="Morgado L.N."/>
            <person name="Niskanen T."/>
            <person name="Noordeloos M.E."/>
            <person name="Ohm R.A."/>
            <person name="Ortiz-Santana B."/>
            <person name="Ovrebo C."/>
            <person name="Racz N."/>
            <person name="Riley R."/>
            <person name="Savchenko A."/>
            <person name="Shiryaev A."/>
            <person name="Soop K."/>
            <person name="Spirin V."/>
            <person name="Szebenyi C."/>
            <person name="Tomsovsky M."/>
            <person name="Tulloss R.E."/>
            <person name="Uehling J."/>
            <person name="Grigoriev I.V."/>
            <person name="Vagvolgyi C."/>
            <person name="Papp T."/>
            <person name="Martin F.M."/>
            <person name="Miettinen O."/>
            <person name="Hibbett D.S."/>
            <person name="Nagy L.G."/>
        </authorList>
    </citation>
    <scope>NUCLEOTIDE SEQUENCE [LARGE SCALE GENOMIC DNA]</scope>
    <source>
        <strain evidence="1 2">NL-1719</strain>
    </source>
</reference>
<gene>
    <name evidence="1" type="ORF">BDN72DRAFT_796169</name>
</gene>
<keyword evidence="2" id="KW-1185">Reference proteome</keyword>
<dbReference type="EMBL" id="ML208324">
    <property type="protein sequence ID" value="TFK69798.1"/>
    <property type="molecule type" value="Genomic_DNA"/>
</dbReference>
<evidence type="ECO:0000313" key="2">
    <source>
        <dbReference type="Proteomes" id="UP000308600"/>
    </source>
</evidence>
<protein>
    <submittedName>
        <fullName evidence="1">Uncharacterized protein</fullName>
    </submittedName>
</protein>
<evidence type="ECO:0000313" key="1">
    <source>
        <dbReference type="EMBL" id="TFK69798.1"/>
    </source>
</evidence>
<sequence>MSRQPDAESYTSSRSRQRANTASFPSFGWMKPRQEPQDVPQPPPPPNLEALIQSLSPPAVPSIKNARALASAIGTQSPLPRRASLNPVLASLCDVKQPSSLQAVGFEILSAYFEHHEATALTTSERLSYFSLFLGPAIPWAPELWETRFKALRAMTRWGADIIGIETPFLGVLKSWIDGGFEGLLRMDISMDRTERSERERSIDLMATFLTSVVEIPETIARISEEELAGVLQFFAQLVDRSVVLPIDLHCQERLVSNFLDLKTQQQQRNWYLSTPPKTSPPAQSHRRNQSSVSISSSTSPSLSASASSAASTKFFSKHPAELAIPLYLNHLSTQLKISSPTQLNAILPVLFRALAFCSSPLPRLSLLHQTTKKSCAEETITETLNSLFTGPYSSSCMLILKEYLSPRPVNPDEFVHSPDSTKSPSSSTSIPTNIYVLSLPKSLKIVFLTARGAHRMFRNHVRRALFTRLARAYITRETPMAYSPSGAPGHMDVERDIMERVWPRDDFVATSGFGTGTSGWDAARLGKVLAESAEAWVLWHSGWDPSTSTSNGNGIFRLGNGDERWVLDKEREEKEFLLDEIANVLLDLLQELEAREEDRSRLDEEEAVVISDTLSRLAAYVLPLRSGDGTPFLLPLDRSMAAPTPFLRTLASLLGTDYLIYIGHLLPPVLLEVADNISDLHTARLCQRMAEQQDLSPTSPEWLDSWNSLLTNSTLMSLQRPLTRAAILETLDSVYESVRDMRVYRRPLADLVWEFSNNWVSDHEAGAHEDGDAVWRIIGEEVVLRAVEYDGGEIVDIDAEGEGQDDGMAIGKYIALLVMVSEECGIEDLDGDDGDTVSVLTMDTQSPSPHLAFNAPSSNVVSPILSRMQSDYQPKEKEKESALPSVMSILSSLTAANTSRTRLDQTPTFGLTPERSLSPAPTEPPSLPRCVAAASALIGVFSQLALTPFVLQASSLRLAIKIFETLVSILSEGKSSRVRVTVLQFLLRLRADRDHRIYYTESGFDADGHGAMLSSLIGRFNGNGSPTTPARHRPEEYSGDAVSDLRKARPKVPQERDGRPKSRGRGTGVPTASRSRSRVAAKAPPPPPRVVKHRDPLWHIPEILPFAVLAVDSPSEAMMTYDNTVVQLDSEQTPVPLLPISLYLTTLIQLVDKEKNWEIVSYILCHLPNQLANKHFFCGSKTTAAISALLSSFCSSLLTGTFGAKIERMQPPLKIRDAQGLAYHTLSVLVGHRRCFDMQQRHLLIEGLQAGLNGQHSTIKCCLYALSIAAFELQPSLIRYLPRIMEKLSQIMSNPNMSVHILDFLSLVGSLPPLYANFTEADYKVVFGLALQYLQHYNRLDSSPTVSWALSQHVRILAYYVVYVWFLALKLPDRPRHVRFITRQLLLANEGRDQVDGPTEVCFDWLSRYTYASADPRPARSLLSEIVMNPTSQTGASSREPALSEKTWIAGNAVMTIRTLARLGWVEAESRRPSGFSRFLCHVENAPMVGLGDVDPDKLSVPLALMMEREHPAVEVPKEDGESEIPGGSRGEVKEIFSSEGSLGEDAPRPDPVTGYIWSGSAPSQRRKGVAVDPSYLLLQLSSYPDLGNRSSIRMVPSAPSLSKFFATLDRVPVIDTHKVGIMYVAPGQTTEIEILRNTHGSPAYTHFLEGIGRLINLRGQLDVYAGGLDPDEDGEYAYAWWDDIGQVLYHTATMMPTSAEDPNSNNKKRHIGNDYVRIVWNDSGKPYQFGTLTTQFQFVNIVIEPHSRGAIAAFSNNLHENEYFKVTVQRAPGMTEFTPIGHFKLISAENLPLLVRQISLLADWFASVFAQTQHDTARVEVKTNWLTRLEAIRRFRGQLPAVEATDATDGLMGQEAFRDFTTVY</sequence>
<name>A0ACD3AVQ5_9AGAR</name>
<accession>A0ACD3AVQ5</accession>